<keyword evidence="4" id="KW-1185">Reference proteome</keyword>
<keyword evidence="1" id="KW-0472">Membrane</keyword>
<evidence type="ECO:0000256" key="1">
    <source>
        <dbReference type="SAM" id="Phobius"/>
    </source>
</evidence>
<dbReference type="InterPro" id="IPR015915">
    <property type="entry name" value="Kelch-typ_b-propeller"/>
</dbReference>
<evidence type="ECO:0000313" key="4">
    <source>
        <dbReference type="Proteomes" id="UP000439903"/>
    </source>
</evidence>
<dbReference type="Gene3D" id="2.120.10.80">
    <property type="entry name" value="Kelch-type beta propeller"/>
    <property type="match status" value="2"/>
</dbReference>
<dbReference type="PANTHER" id="PTHR23244:SF502">
    <property type="match status" value="1"/>
</dbReference>
<sequence>MFNRLFLFYFSLLSQLLFFVNCLNFPGARAGQTSALVGTKLYFFGGDSNGEVWYLDLSNSSLFNTSTPMWYKDVSMPLKNFYSTSCVSPTNNSAVFIIGGRQLLPNSSAVAFNSFNSSVFRFDPNNNSLWSIPNITNFNSTFKTRNLIQAVIDKTRRIFIFGGSNFEANSSDNSSIIYYNDMNLLDITTMSWSTLNILQAPPPCYAYTSTLLPTGLIVILIRTFNTTSFVWSNRTVNGSSIETRIGHSAVLSQNSDIIVYGGSKESQLGPQTLPNLCVLNTNSWIWFIPDIPPVNTPQSLTFHSAALYKDYMVVAFGHIASTQGLFNKDVYVLDTQKYTWVGIDNTETTTQDSSTSQKNKLQSPSNPSSINGLYIGMIVVGGIGIVLVGVTSFFGYLLYKKAQHKSCN</sequence>
<evidence type="ECO:0000313" key="3">
    <source>
        <dbReference type="EMBL" id="KAF0550177.1"/>
    </source>
</evidence>
<dbReference type="PANTHER" id="PTHR23244">
    <property type="entry name" value="KELCH REPEAT DOMAIN"/>
    <property type="match status" value="1"/>
</dbReference>
<organism evidence="3 4">
    <name type="scientific">Gigaspora margarita</name>
    <dbReference type="NCBI Taxonomy" id="4874"/>
    <lineage>
        <taxon>Eukaryota</taxon>
        <taxon>Fungi</taxon>
        <taxon>Fungi incertae sedis</taxon>
        <taxon>Mucoromycota</taxon>
        <taxon>Glomeromycotina</taxon>
        <taxon>Glomeromycetes</taxon>
        <taxon>Diversisporales</taxon>
        <taxon>Gigasporaceae</taxon>
        <taxon>Gigaspora</taxon>
    </lineage>
</organism>
<dbReference type="SUPFAM" id="SSF117281">
    <property type="entry name" value="Kelch motif"/>
    <property type="match status" value="2"/>
</dbReference>
<keyword evidence="1" id="KW-1133">Transmembrane helix</keyword>
<feature type="signal peptide" evidence="2">
    <location>
        <begin position="1"/>
        <end position="22"/>
    </location>
</feature>
<dbReference type="AlphaFoldDB" id="A0A8H4B081"/>
<dbReference type="Pfam" id="PF24681">
    <property type="entry name" value="Kelch_KLHDC2_KLHL20_DRC7"/>
    <property type="match status" value="2"/>
</dbReference>
<keyword evidence="1" id="KW-0812">Transmembrane</keyword>
<reference evidence="3 4" key="1">
    <citation type="journal article" date="2019" name="Environ. Microbiol.">
        <title>At the nexus of three kingdoms: the genome of the mycorrhizal fungus Gigaspora margarita provides insights into plant, endobacterial and fungal interactions.</title>
        <authorList>
            <person name="Venice F."/>
            <person name="Ghignone S."/>
            <person name="Salvioli di Fossalunga A."/>
            <person name="Amselem J."/>
            <person name="Novero M."/>
            <person name="Xianan X."/>
            <person name="Sedzielewska Toro K."/>
            <person name="Morin E."/>
            <person name="Lipzen A."/>
            <person name="Grigoriev I.V."/>
            <person name="Henrissat B."/>
            <person name="Martin F.M."/>
            <person name="Bonfante P."/>
        </authorList>
    </citation>
    <scope>NUCLEOTIDE SEQUENCE [LARGE SCALE GENOMIC DNA]</scope>
    <source>
        <strain evidence="3 4">BEG34</strain>
    </source>
</reference>
<gene>
    <name evidence="3" type="ORF">F8M41_024924</name>
</gene>
<keyword evidence="2" id="KW-0732">Signal</keyword>
<name>A0A8H4B081_GIGMA</name>
<comment type="caution">
    <text evidence="3">The sequence shown here is derived from an EMBL/GenBank/DDBJ whole genome shotgun (WGS) entry which is preliminary data.</text>
</comment>
<accession>A0A8H4B081</accession>
<dbReference type="OrthoDB" id="432528at2759"/>
<dbReference type="Proteomes" id="UP000439903">
    <property type="component" value="Unassembled WGS sequence"/>
</dbReference>
<evidence type="ECO:0000256" key="2">
    <source>
        <dbReference type="SAM" id="SignalP"/>
    </source>
</evidence>
<proteinExistence type="predicted"/>
<protein>
    <submittedName>
        <fullName evidence="3">Galactose oxidase</fullName>
    </submittedName>
</protein>
<feature type="chain" id="PRO_5034881834" evidence="2">
    <location>
        <begin position="23"/>
        <end position="408"/>
    </location>
</feature>
<dbReference type="EMBL" id="WTPW01000088">
    <property type="protein sequence ID" value="KAF0550177.1"/>
    <property type="molecule type" value="Genomic_DNA"/>
</dbReference>
<feature type="transmembrane region" description="Helical" evidence="1">
    <location>
        <begin position="373"/>
        <end position="399"/>
    </location>
</feature>